<comment type="caution">
    <text evidence="2">The sequence shown here is derived from an EMBL/GenBank/DDBJ whole genome shotgun (WGS) entry which is preliminary data.</text>
</comment>
<sequence>MTLPTETNKNLVCFNVQPTCPNKYIGTIEFFSGKEMLTLRDEEEVTRRIPQTKVGFAAGKAKCKAEFLAEKAEMRRNRNRKTEVFDFLNREMQKGGREVGDDNFGGIAVDRYCWFVITGQSRYITDRYDIRLSIYGPS</sequence>
<evidence type="ECO:0000313" key="2">
    <source>
        <dbReference type="EMBL" id="KAF2596569.1"/>
    </source>
</evidence>
<dbReference type="EMBL" id="QGKY02001250">
    <property type="protein sequence ID" value="KAF2562073.1"/>
    <property type="molecule type" value="Genomic_DNA"/>
</dbReference>
<proteinExistence type="predicted"/>
<accession>A0A8S9KQ85</accession>
<protein>
    <submittedName>
        <fullName evidence="2">Uncharacterized protein</fullName>
    </submittedName>
</protein>
<name>A0A8S9KQ85_BRACR</name>
<evidence type="ECO:0000313" key="3">
    <source>
        <dbReference type="Proteomes" id="UP000712281"/>
    </source>
</evidence>
<gene>
    <name evidence="2" type="ORF">F2Q68_00007453</name>
    <name evidence="1" type="ORF">F2Q70_00014442</name>
</gene>
<dbReference type="EMBL" id="QGKW02000717">
    <property type="protein sequence ID" value="KAF2596569.1"/>
    <property type="molecule type" value="Genomic_DNA"/>
</dbReference>
<dbReference type="AlphaFoldDB" id="A0A8S9KQ85"/>
<reference evidence="2" key="1">
    <citation type="submission" date="2019-12" db="EMBL/GenBank/DDBJ databases">
        <title>Genome sequencing and annotation of Brassica cretica.</title>
        <authorList>
            <person name="Studholme D.J."/>
            <person name="Sarris P.F."/>
        </authorList>
    </citation>
    <scope>NUCLEOTIDE SEQUENCE</scope>
    <source>
        <strain evidence="2">PFS-001/15</strain>
        <strain evidence="1">PFS-102/07</strain>
        <tissue evidence="2">Leaf</tissue>
    </source>
</reference>
<dbReference type="Proteomes" id="UP000712281">
    <property type="component" value="Unassembled WGS sequence"/>
</dbReference>
<organism evidence="2 3">
    <name type="scientific">Brassica cretica</name>
    <name type="common">Mustard</name>
    <dbReference type="NCBI Taxonomy" id="69181"/>
    <lineage>
        <taxon>Eukaryota</taxon>
        <taxon>Viridiplantae</taxon>
        <taxon>Streptophyta</taxon>
        <taxon>Embryophyta</taxon>
        <taxon>Tracheophyta</taxon>
        <taxon>Spermatophyta</taxon>
        <taxon>Magnoliopsida</taxon>
        <taxon>eudicotyledons</taxon>
        <taxon>Gunneridae</taxon>
        <taxon>Pentapetalae</taxon>
        <taxon>rosids</taxon>
        <taxon>malvids</taxon>
        <taxon>Brassicales</taxon>
        <taxon>Brassicaceae</taxon>
        <taxon>Brassiceae</taxon>
        <taxon>Brassica</taxon>
    </lineage>
</organism>
<evidence type="ECO:0000313" key="1">
    <source>
        <dbReference type="EMBL" id="KAF2562073.1"/>
    </source>
</evidence>